<dbReference type="InterPro" id="IPR002293">
    <property type="entry name" value="AA/rel_permease1"/>
</dbReference>
<accession>A0A218UQ69</accession>
<dbReference type="FunFam" id="1.20.1740.10:FF:000095">
    <property type="entry name" value="B(0,+)-type amino acid transporter 1-like"/>
    <property type="match status" value="1"/>
</dbReference>
<dbReference type="Pfam" id="PF13520">
    <property type="entry name" value="AA_permease_2"/>
    <property type="match status" value="1"/>
</dbReference>
<dbReference type="EMBL" id="MUZQ01000183">
    <property type="protein sequence ID" value="OWK55904.1"/>
    <property type="molecule type" value="Genomic_DNA"/>
</dbReference>
<name>A0A218UQ69_9PASE</name>
<keyword evidence="7" id="KW-1185">Reference proteome</keyword>
<feature type="transmembrane region" description="Helical" evidence="5">
    <location>
        <begin position="217"/>
        <end position="237"/>
    </location>
</feature>
<protein>
    <submittedName>
        <fullName evidence="6">Cystine/glutamate transporter</fullName>
    </submittedName>
</protein>
<keyword evidence="2 5" id="KW-0812">Transmembrane</keyword>
<dbReference type="GO" id="GO:0016020">
    <property type="term" value="C:membrane"/>
    <property type="evidence" value="ECO:0007669"/>
    <property type="project" value="UniProtKB-SubCell"/>
</dbReference>
<evidence type="ECO:0000313" key="6">
    <source>
        <dbReference type="EMBL" id="OWK55904.1"/>
    </source>
</evidence>
<dbReference type="PANTHER" id="PTHR11785">
    <property type="entry name" value="AMINO ACID TRANSPORTER"/>
    <property type="match status" value="1"/>
</dbReference>
<dbReference type="GO" id="GO:0015179">
    <property type="term" value="F:L-amino acid transmembrane transporter activity"/>
    <property type="evidence" value="ECO:0007669"/>
    <property type="project" value="TreeGrafter"/>
</dbReference>
<comment type="caution">
    <text evidence="6">The sequence shown here is derived from an EMBL/GenBank/DDBJ whole genome shotgun (WGS) entry which is preliminary data.</text>
</comment>
<proteinExistence type="predicted"/>
<feature type="transmembrane region" description="Helical" evidence="5">
    <location>
        <begin position="243"/>
        <end position="263"/>
    </location>
</feature>
<feature type="transmembrane region" description="Helical" evidence="5">
    <location>
        <begin position="59"/>
        <end position="82"/>
    </location>
</feature>
<evidence type="ECO:0000256" key="2">
    <source>
        <dbReference type="ARBA" id="ARBA00022692"/>
    </source>
</evidence>
<gene>
    <name evidence="6" type="primary">SLC7A11_0</name>
    <name evidence="6" type="ORF">RLOC_00014271</name>
</gene>
<dbReference type="Gene3D" id="1.20.1740.10">
    <property type="entry name" value="Amino acid/polyamine transporter I"/>
    <property type="match status" value="1"/>
</dbReference>
<dbReference type="Proteomes" id="UP000197619">
    <property type="component" value="Unassembled WGS sequence"/>
</dbReference>
<evidence type="ECO:0000256" key="4">
    <source>
        <dbReference type="ARBA" id="ARBA00023136"/>
    </source>
</evidence>
<feature type="transmembrane region" description="Helical" evidence="5">
    <location>
        <begin position="110"/>
        <end position="136"/>
    </location>
</feature>
<dbReference type="InterPro" id="IPR050598">
    <property type="entry name" value="AminoAcid_Transporter"/>
</dbReference>
<reference evidence="6 7" key="1">
    <citation type="submission" date="2017-05" db="EMBL/GenBank/DDBJ databases">
        <title>Genome of assembly of the Bengalese finch, Lonchura striata domestica.</title>
        <authorList>
            <person name="Colquitt B.M."/>
            <person name="Brainard M.S."/>
        </authorList>
    </citation>
    <scope>NUCLEOTIDE SEQUENCE [LARGE SCALE GENOMIC DNA]</scope>
    <source>
        <strain evidence="6">White83orange57</strain>
    </source>
</reference>
<evidence type="ECO:0000256" key="3">
    <source>
        <dbReference type="ARBA" id="ARBA00022989"/>
    </source>
</evidence>
<evidence type="ECO:0000313" key="7">
    <source>
        <dbReference type="Proteomes" id="UP000197619"/>
    </source>
</evidence>
<evidence type="ECO:0000256" key="5">
    <source>
        <dbReference type="SAM" id="Phobius"/>
    </source>
</evidence>
<comment type="subcellular location">
    <subcellularLocation>
        <location evidence="1">Membrane</location>
        <topology evidence="1">Multi-pass membrane protein</topology>
    </subcellularLocation>
</comment>
<evidence type="ECO:0000256" key="1">
    <source>
        <dbReference type="ARBA" id="ARBA00004141"/>
    </source>
</evidence>
<dbReference type="AlphaFoldDB" id="A0A218UQ69"/>
<sequence>MVEAFICDAENMDKRTGLRGFKSMYPYFESDAKRIEFSLHPGQQPDCKIMSYLVYFRNIPLAICISMIIVTVGYVLTNVAYFTTISAGELLLSKAVAVTFAERLMGNFSLAVPVFVALSCFGSMNGGIFAVSRMFFVASREGHLPEILSMIHVRKHTPLPAVIVLHPLTMIMLFNGDLYSLLNFLSFARWLFIGLVVAGLIYLRYKRPDMPRPFKVPLFIPALFSFTCLFMVALSLYSDPVNTGIGFAITLTGIPAYYFFIVWDNKPKWFRKLLGRVTTTLQILLEVIPAEEDQKS</sequence>
<dbReference type="STRING" id="299123.ENSLSDP00000025794"/>
<keyword evidence="3 5" id="KW-1133">Transmembrane helix</keyword>
<keyword evidence="4 5" id="KW-0472">Membrane</keyword>
<organism evidence="6 7">
    <name type="scientific">Lonchura striata</name>
    <name type="common">white-rumped munia</name>
    <dbReference type="NCBI Taxonomy" id="40157"/>
    <lineage>
        <taxon>Eukaryota</taxon>
        <taxon>Metazoa</taxon>
        <taxon>Chordata</taxon>
        <taxon>Craniata</taxon>
        <taxon>Vertebrata</taxon>
        <taxon>Euteleostomi</taxon>
        <taxon>Archelosauria</taxon>
        <taxon>Archosauria</taxon>
        <taxon>Dinosauria</taxon>
        <taxon>Saurischia</taxon>
        <taxon>Theropoda</taxon>
        <taxon>Coelurosauria</taxon>
        <taxon>Aves</taxon>
        <taxon>Neognathae</taxon>
        <taxon>Neoaves</taxon>
        <taxon>Telluraves</taxon>
        <taxon>Australaves</taxon>
        <taxon>Passeriformes</taxon>
        <taxon>Passeroidea</taxon>
        <taxon>Estrildidae</taxon>
        <taxon>Estrildinae</taxon>
        <taxon>Lonchura</taxon>
    </lineage>
</organism>
<dbReference type="PANTHER" id="PTHR11785:SF323">
    <property type="entry name" value="CYSTINE_GLUTAMATE TRANSPORTER"/>
    <property type="match status" value="1"/>
</dbReference>
<feature type="transmembrane region" description="Helical" evidence="5">
    <location>
        <begin position="187"/>
        <end position="205"/>
    </location>
</feature>